<protein>
    <submittedName>
        <fullName evidence="2">IPT/TIG domain-containing protein</fullName>
    </submittedName>
</protein>
<dbReference type="InterPro" id="IPR002909">
    <property type="entry name" value="IPT_dom"/>
</dbReference>
<dbReference type="Gene3D" id="2.60.120.260">
    <property type="entry name" value="Galactose-binding domain-like"/>
    <property type="match status" value="1"/>
</dbReference>
<dbReference type="Proteomes" id="UP000295221">
    <property type="component" value="Unassembled WGS sequence"/>
</dbReference>
<dbReference type="CDD" id="cd00102">
    <property type="entry name" value="IPT"/>
    <property type="match status" value="1"/>
</dbReference>
<reference evidence="2 3" key="1">
    <citation type="submission" date="2019-03" db="EMBL/GenBank/DDBJ databases">
        <title>Genomic Encyclopedia of Type Strains, Phase IV (KMG-IV): sequencing the most valuable type-strain genomes for metagenomic binning, comparative biology and taxonomic classification.</title>
        <authorList>
            <person name="Goeker M."/>
        </authorList>
    </citation>
    <scope>NUCLEOTIDE SEQUENCE [LARGE SCALE GENOMIC DNA]</scope>
    <source>
        <strain evidence="2 3">DSM 24179</strain>
    </source>
</reference>
<dbReference type="InterPro" id="IPR014756">
    <property type="entry name" value="Ig_E-set"/>
</dbReference>
<evidence type="ECO:0000259" key="1">
    <source>
        <dbReference type="Pfam" id="PF01833"/>
    </source>
</evidence>
<dbReference type="InterPro" id="IPR013783">
    <property type="entry name" value="Ig-like_fold"/>
</dbReference>
<dbReference type="Gene3D" id="2.60.40.10">
    <property type="entry name" value="Immunoglobulins"/>
    <property type="match status" value="1"/>
</dbReference>
<keyword evidence="3" id="KW-1185">Reference proteome</keyword>
<dbReference type="PROSITE" id="PS51257">
    <property type="entry name" value="PROKAR_LIPOPROTEIN"/>
    <property type="match status" value="1"/>
</dbReference>
<evidence type="ECO:0000313" key="3">
    <source>
        <dbReference type="Proteomes" id="UP000295221"/>
    </source>
</evidence>
<evidence type="ECO:0000313" key="2">
    <source>
        <dbReference type="EMBL" id="TCO08437.1"/>
    </source>
</evidence>
<accession>A0A4R2GIM9</accession>
<gene>
    <name evidence="2" type="ORF">EV194_105245</name>
</gene>
<dbReference type="EMBL" id="SLWK01000005">
    <property type="protein sequence ID" value="TCO08437.1"/>
    <property type="molecule type" value="Genomic_DNA"/>
</dbReference>
<sequence>MKKYFLKYVSITTSLLMIGLLSCEDKEWGEDYDIKWPVSEILSISTNSAQIEDVITITGTNLDKVQSISVGTANCEILEEGHTPNQLSFKLPRRVESGMVTSRNVYKRSYTYESILTISYPSILVTGWPTEIVAGQTFTIDGENVDLITRVFIEDHEIVVRPGTNQESITISTAGVPLTIGETATIRIVGLGEIEGASEVSGVMILEPTDIFNAVAPIILWDFEDGNPIIEDAGNAPDVAERNYGGLTAPRGDNYFSVLANQTGGWTNFIYITREGPIDLSDFHDPHITFLVNTNGKRGYVNPFMTQGGDQRDNHLHNGTANERMPYGDNYLIETDGWEWRSYPVSKLFPDFNATGVFDEVRMRFTSGNVGNSGDPEDFEIHIDQIMITDGLQLPVVKVFDFEDGAPAWDANTLAEGGVIKTDAPTGGGSSYYHLSFVSEGSWDWKGAIEYSQSIDLSGTIDPHVSLLVNTNGNRAFMQFETHQNDVKWGGGPPGIYEFTTDGWEVMTFRLTDFLGNWGGSGTASEFDPKGVMDYFKIGFSTGNVDGGTYEINIDDVYISDGAMW</sequence>
<dbReference type="AlphaFoldDB" id="A0A4R2GIM9"/>
<dbReference type="RefSeq" id="WP_132433720.1">
    <property type="nucleotide sequence ID" value="NZ_SLWK01000005.1"/>
</dbReference>
<dbReference type="OrthoDB" id="1110482at2"/>
<dbReference type="SUPFAM" id="SSF81296">
    <property type="entry name" value="E set domains"/>
    <property type="match status" value="1"/>
</dbReference>
<name>A0A4R2GIM9_9BACT</name>
<feature type="domain" description="IPT/TIG" evidence="1">
    <location>
        <begin position="41"/>
        <end position="114"/>
    </location>
</feature>
<dbReference type="Pfam" id="PF01833">
    <property type="entry name" value="TIG"/>
    <property type="match status" value="1"/>
</dbReference>
<proteinExistence type="predicted"/>
<organism evidence="2 3">
    <name type="scientific">Natronoflexus pectinivorans</name>
    <dbReference type="NCBI Taxonomy" id="682526"/>
    <lineage>
        <taxon>Bacteria</taxon>
        <taxon>Pseudomonadati</taxon>
        <taxon>Bacteroidota</taxon>
        <taxon>Bacteroidia</taxon>
        <taxon>Marinilabiliales</taxon>
        <taxon>Marinilabiliaceae</taxon>
        <taxon>Natronoflexus</taxon>
    </lineage>
</organism>
<comment type="caution">
    <text evidence="2">The sequence shown here is derived from an EMBL/GenBank/DDBJ whole genome shotgun (WGS) entry which is preliminary data.</text>
</comment>